<accession>A0A1D3TVS9</accession>
<keyword evidence="1" id="KW-1133">Transmembrane helix</keyword>
<keyword evidence="1" id="KW-0812">Transmembrane</keyword>
<evidence type="ECO:0000256" key="1">
    <source>
        <dbReference type="SAM" id="Phobius"/>
    </source>
</evidence>
<dbReference type="AlphaFoldDB" id="A0A1D3TVS9"/>
<reference evidence="2 3" key="1">
    <citation type="submission" date="2016-09" db="EMBL/GenBank/DDBJ databases">
        <authorList>
            <person name="Capua I."/>
            <person name="De Benedictis P."/>
            <person name="Joannis T."/>
            <person name="Lombin L.H."/>
            <person name="Cattoli G."/>
        </authorList>
    </citation>
    <scope>NUCLEOTIDE SEQUENCE [LARGE SCALE GENOMIC DNA]</scope>
    <source>
        <strain evidence="2 3">GluBS11</strain>
    </source>
</reference>
<proteinExistence type="predicted"/>
<keyword evidence="3" id="KW-1185">Reference proteome</keyword>
<keyword evidence="1" id="KW-0472">Membrane</keyword>
<sequence>MKPNRTKPLIVSIIMFFLIIYFGWESRGLAAFKNTFDDFTNVYLDNVQKYLYIISLFAATMFYFVRIPFLRPEYRIRINVSLYDFLIEKNIVNSLFITLAIYMLYIFASVFCDFSFVFSITYIFLFMRLYGFVYLCGVIYLLSYLSSENEIFGFVCIIAINLFVLMIYLSVNFIFNNCISDKFEMLIFSFYITFFDIFCSLYLMLKSDKKESLK</sequence>
<gene>
    <name evidence="2" type="ORF">SAMN05421730_101866</name>
</gene>
<feature type="transmembrane region" description="Helical" evidence="1">
    <location>
        <begin position="7"/>
        <end position="24"/>
    </location>
</feature>
<feature type="transmembrane region" description="Helical" evidence="1">
    <location>
        <begin position="187"/>
        <end position="205"/>
    </location>
</feature>
<feature type="transmembrane region" description="Helical" evidence="1">
    <location>
        <begin position="50"/>
        <end position="70"/>
    </location>
</feature>
<dbReference type="EMBL" id="FMKA01000018">
    <property type="protein sequence ID" value="SCP98282.1"/>
    <property type="molecule type" value="Genomic_DNA"/>
</dbReference>
<evidence type="ECO:0008006" key="4">
    <source>
        <dbReference type="Google" id="ProtNLM"/>
    </source>
</evidence>
<evidence type="ECO:0000313" key="2">
    <source>
        <dbReference type="EMBL" id="SCP98282.1"/>
    </source>
</evidence>
<feature type="transmembrane region" description="Helical" evidence="1">
    <location>
        <begin position="91"/>
        <end position="111"/>
    </location>
</feature>
<feature type="transmembrane region" description="Helical" evidence="1">
    <location>
        <begin position="151"/>
        <end position="175"/>
    </location>
</feature>
<protein>
    <recommendedName>
        <fullName evidence="4">ABC-2 family transporter protein</fullName>
    </recommendedName>
</protein>
<organism evidence="2 3">
    <name type="scientific">Anaerobium acetethylicum</name>
    <dbReference type="NCBI Taxonomy" id="1619234"/>
    <lineage>
        <taxon>Bacteria</taxon>
        <taxon>Bacillati</taxon>
        <taxon>Bacillota</taxon>
        <taxon>Clostridia</taxon>
        <taxon>Lachnospirales</taxon>
        <taxon>Lachnospiraceae</taxon>
        <taxon>Anaerobium</taxon>
    </lineage>
</organism>
<dbReference type="Proteomes" id="UP000199315">
    <property type="component" value="Unassembled WGS sequence"/>
</dbReference>
<evidence type="ECO:0000313" key="3">
    <source>
        <dbReference type="Proteomes" id="UP000199315"/>
    </source>
</evidence>
<name>A0A1D3TVS9_9FIRM</name>
<feature type="transmembrane region" description="Helical" evidence="1">
    <location>
        <begin position="117"/>
        <end position="142"/>
    </location>
</feature>